<dbReference type="RefSeq" id="WP_129030339.1">
    <property type="nucleotide sequence ID" value="NZ_AP026806.1"/>
</dbReference>
<dbReference type="InterPro" id="IPR001185">
    <property type="entry name" value="MS_channel"/>
</dbReference>
<evidence type="ECO:0000313" key="15">
    <source>
        <dbReference type="Proteomes" id="UP001321763"/>
    </source>
</evidence>
<sequence length="133" mass="14742">MFKDVVEEFKKFAIKGNAIDLAVGVVIGGAFGKIVTSLVQDIIMPAVGLLLGKVNFKTLSLTVTSIDGSEIVLKYGQFIQSVVDFIIISFSIFLFVKLINSFKKKEEEKPKVEEASKEEKLLAEIRDILKESK</sequence>
<dbReference type="EMBL" id="AP026818">
    <property type="protein sequence ID" value="BDR80018.1"/>
    <property type="molecule type" value="Genomic_DNA"/>
</dbReference>
<dbReference type="HAMAP" id="MF_00115">
    <property type="entry name" value="MscL"/>
    <property type="match status" value="1"/>
</dbReference>
<evidence type="ECO:0000313" key="14">
    <source>
        <dbReference type="Proteomes" id="UP000290921"/>
    </source>
</evidence>
<dbReference type="InterPro" id="IPR036019">
    <property type="entry name" value="MscL_channel"/>
</dbReference>
<dbReference type="Proteomes" id="UP001321763">
    <property type="component" value="Chromosome"/>
</dbReference>
<name>A0A4Q0VB25_CLOTA</name>
<dbReference type="FunFam" id="1.10.1200.120:FF:000001">
    <property type="entry name" value="Large-conductance mechanosensitive channel"/>
    <property type="match status" value="1"/>
</dbReference>
<protein>
    <recommendedName>
        <fullName evidence="11">Large-conductance mechanosensitive channel</fullName>
    </recommendedName>
</protein>
<evidence type="ECO:0000313" key="13">
    <source>
        <dbReference type="EMBL" id="RXI48493.1"/>
    </source>
</evidence>
<keyword evidence="8 11" id="KW-0406">Ion transport</keyword>
<keyword evidence="4 11" id="KW-0813">Transport</keyword>
<evidence type="ECO:0000313" key="12">
    <source>
        <dbReference type="EMBL" id="BDR80018.1"/>
    </source>
</evidence>
<dbReference type="Gene3D" id="1.10.1200.120">
    <property type="entry name" value="Large-conductance mechanosensitive channel, MscL, domain 1"/>
    <property type="match status" value="1"/>
</dbReference>
<dbReference type="EMBL" id="QMAP01000006">
    <property type="protein sequence ID" value="RXI48493.1"/>
    <property type="molecule type" value="Genomic_DNA"/>
</dbReference>
<gene>
    <name evidence="11 12" type="primary">mscL</name>
    <name evidence="13" type="ORF">DP130_07105</name>
    <name evidence="12" type="ORF">K234311028_02640</name>
</gene>
<evidence type="ECO:0000256" key="2">
    <source>
        <dbReference type="ARBA" id="ARBA00007254"/>
    </source>
</evidence>
<evidence type="ECO:0000256" key="1">
    <source>
        <dbReference type="ARBA" id="ARBA00004651"/>
    </source>
</evidence>
<evidence type="ECO:0000256" key="5">
    <source>
        <dbReference type="ARBA" id="ARBA00022475"/>
    </source>
</evidence>
<evidence type="ECO:0000256" key="7">
    <source>
        <dbReference type="ARBA" id="ARBA00022989"/>
    </source>
</evidence>
<dbReference type="AlphaFoldDB" id="A0A4Q0VB25"/>
<comment type="similarity">
    <text evidence="2 11">Belongs to the MscL family.</text>
</comment>
<comment type="function">
    <text evidence="11">Channel that opens in response to stretch forces in the membrane lipid bilayer. May participate in the regulation of osmotic pressure changes within the cell.</text>
</comment>
<evidence type="ECO:0000256" key="4">
    <source>
        <dbReference type="ARBA" id="ARBA00022448"/>
    </source>
</evidence>
<accession>A0A4Q0VB25</accession>
<dbReference type="InterPro" id="IPR037673">
    <property type="entry name" value="MSC/AndL"/>
</dbReference>
<dbReference type="NCBIfam" id="NF001843">
    <property type="entry name" value="PRK00567.1-4"/>
    <property type="match status" value="1"/>
</dbReference>
<proteinExistence type="inferred from homology"/>
<dbReference type="GO" id="GO:0005886">
    <property type="term" value="C:plasma membrane"/>
    <property type="evidence" value="ECO:0007669"/>
    <property type="project" value="UniProtKB-SubCell"/>
</dbReference>
<evidence type="ECO:0000256" key="3">
    <source>
        <dbReference type="ARBA" id="ARBA00011255"/>
    </source>
</evidence>
<evidence type="ECO:0000256" key="10">
    <source>
        <dbReference type="ARBA" id="ARBA00023303"/>
    </source>
</evidence>
<keyword evidence="6 11" id="KW-0812">Transmembrane</keyword>
<keyword evidence="7 11" id="KW-1133">Transmembrane helix</keyword>
<keyword evidence="10 11" id="KW-0407">Ion channel</keyword>
<dbReference type="NCBIfam" id="TIGR00220">
    <property type="entry name" value="mscL"/>
    <property type="match status" value="1"/>
</dbReference>
<dbReference type="PRINTS" id="PR01264">
    <property type="entry name" value="MECHCHANNEL"/>
</dbReference>
<dbReference type="Proteomes" id="UP000290921">
    <property type="component" value="Unassembled WGS sequence"/>
</dbReference>
<comment type="subunit">
    <text evidence="3 11">Homopentamer.</text>
</comment>
<feature type="transmembrane region" description="Helical" evidence="11">
    <location>
        <begin position="78"/>
        <end position="99"/>
    </location>
</feature>
<dbReference type="PANTHER" id="PTHR30266">
    <property type="entry name" value="MECHANOSENSITIVE CHANNEL MSCL"/>
    <property type="match status" value="1"/>
</dbReference>
<comment type="subcellular location">
    <subcellularLocation>
        <location evidence="1 11">Cell membrane</location>
        <topology evidence="1 11">Multi-pass membrane protein</topology>
    </subcellularLocation>
</comment>
<dbReference type="Pfam" id="PF01741">
    <property type="entry name" value="MscL"/>
    <property type="match status" value="1"/>
</dbReference>
<dbReference type="PANTHER" id="PTHR30266:SF2">
    <property type="entry name" value="LARGE-CONDUCTANCE MECHANOSENSITIVE CHANNEL"/>
    <property type="match status" value="1"/>
</dbReference>
<dbReference type="SUPFAM" id="SSF81330">
    <property type="entry name" value="Gated mechanosensitive channel"/>
    <property type="match status" value="1"/>
</dbReference>
<evidence type="ECO:0000256" key="8">
    <source>
        <dbReference type="ARBA" id="ARBA00023065"/>
    </source>
</evidence>
<keyword evidence="5 11" id="KW-1003">Cell membrane</keyword>
<evidence type="ECO:0000256" key="11">
    <source>
        <dbReference type="HAMAP-Rule" id="MF_00115"/>
    </source>
</evidence>
<dbReference type="GO" id="GO:0008381">
    <property type="term" value="F:mechanosensitive monoatomic ion channel activity"/>
    <property type="evidence" value="ECO:0007669"/>
    <property type="project" value="UniProtKB-UniRule"/>
</dbReference>
<reference evidence="12 15" key="2">
    <citation type="submission" date="2022-09" db="EMBL/GenBank/DDBJ databases">
        <title>complete genome sequences of Clostridium tetani str. KHSU-234311-028 isolated from soil.</title>
        <authorList>
            <person name="Sekizuka T."/>
            <person name="Shitada C."/>
            <person name="Takahashi M."/>
            <person name="Kuroda M."/>
        </authorList>
    </citation>
    <scope>NUCLEOTIDE SEQUENCE [LARGE SCALE GENOMIC DNA]</scope>
    <source>
        <strain evidence="12 15">KHSU-234311-028</strain>
    </source>
</reference>
<evidence type="ECO:0000256" key="9">
    <source>
        <dbReference type="ARBA" id="ARBA00023136"/>
    </source>
</evidence>
<feature type="transmembrane region" description="Helical" evidence="11">
    <location>
        <begin position="21"/>
        <end position="43"/>
    </location>
</feature>
<evidence type="ECO:0000256" key="6">
    <source>
        <dbReference type="ARBA" id="ARBA00022692"/>
    </source>
</evidence>
<organism evidence="13 14">
    <name type="scientific">Clostridium tetani</name>
    <dbReference type="NCBI Taxonomy" id="1513"/>
    <lineage>
        <taxon>Bacteria</taxon>
        <taxon>Bacillati</taxon>
        <taxon>Bacillota</taxon>
        <taxon>Clostridia</taxon>
        <taxon>Eubacteriales</taxon>
        <taxon>Clostridiaceae</taxon>
        <taxon>Clostridium</taxon>
    </lineage>
</organism>
<keyword evidence="9 11" id="KW-0472">Membrane</keyword>
<reference evidence="13 14" key="1">
    <citation type="submission" date="2018-06" db="EMBL/GenBank/DDBJ databases">
        <title>Genome conservation of Clostridium tetani.</title>
        <authorList>
            <person name="Bruggemann H."/>
            <person name="Popoff M.R."/>
        </authorList>
    </citation>
    <scope>NUCLEOTIDE SEQUENCE [LARGE SCALE GENOMIC DNA]</scope>
    <source>
        <strain evidence="13 14">2017.061</strain>
    </source>
</reference>